<organism evidence="2 3">
    <name type="scientific">Tanacetum coccineum</name>
    <dbReference type="NCBI Taxonomy" id="301880"/>
    <lineage>
        <taxon>Eukaryota</taxon>
        <taxon>Viridiplantae</taxon>
        <taxon>Streptophyta</taxon>
        <taxon>Embryophyta</taxon>
        <taxon>Tracheophyta</taxon>
        <taxon>Spermatophyta</taxon>
        <taxon>Magnoliopsida</taxon>
        <taxon>eudicotyledons</taxon>
        <taxon>Gunneridae</taxon>
        <taxon>Pentapetalae</taxon>
        <taxon>asterids</taxon>
        <taxon>campanulids</taxon>
        <taxon>Asterales</taxon>
        <taxon>Asteraceae</taxon>
        <taxon>Asteroideae</taxon>
        <taxon>Anthemideae</taxon>
        <taxon>Anthemidinae</taxon>
        <taxon>Tanacetum</taxon>
    </lineage>
</organism>
<keyword evidence="3" id="KW-1185">Reference proteome</keyword>
<dbReference type="EMBL" id="BQNB010009249">
    <property type="protein sequence ID" value="GJS60851.1"/>
    <property type="molecule type" value="Genomic_DNA"/>
</dbReference>
<feature type="compositionally biased region" description="Basic and acidic residues" evidence="1">
    <location>
        <begin position="66"/>
        <end position="78"/>
    </location>
</feature>
<sequence>MSTLVFVDPEISTQADGAQSPRVPVPFPEDPYEAIRQAYLVETETPESPHTIASPTPLPDSTPPTRHVEDSVDSDKSGARSTPSDSTIPLSPGHRLPMLHPPWFLFSVAAMSNSAFRKRFRSSYESSPSSSPLDLPSRKCYREEECPTTEDEDPAAGDEGPGIRVESFGLGGNAAIPKGQQRAAPVMETTVGEPLGLGYGALRRREIALGEGRMPSVFEVGQSSGFVPGLERPERVLTLRQPTLTIWIDPEDGITYIDVPAYPPPSPPVQTPPSPEWSSGSLVVSPPPSIVPSPISSPVIPLTVPSPVASPATAETEGSGAVRDKIFSQRYRFRSLEHEKERVAVTFRAIWRPVLALESWEGQTVSHPQTGPGRNTCPRASALPCEGPSIHFHHQHHHHEKINKDGLVNRRKEEEESECRPLYSHDPFLGFRHLFEAARRNHDMIGLAQFYELELDIQEHQFLPHDGCDRLDLLYLFK</sequence>
<feature type="compositionally biased region" description="Low complexity" evidence="1">
    <location>
        <begin position="123"/>
        <end position="135"/>
    </location>
</feature>
<feature type="compositionally biased region" description="Acidic residues" evidence="1">
    <location>
        <begin position="146"/>
        <end position="156"/>
    </location>
</feature>
<feature type="region of interest" description="Disordered" evidence="1">
    <location>
        <begin position="122"/>
        <end position="168"/>
    </location>
</feature>
<evidence type="ECO:0000313" key="2">
    <source>
        <dbReference type="EMBL" id="GJS60851.1"/>
    </source>
</evidence>
<accession>A0ABQ4X6K0</accession>
<protein>
    <submittedName>
        <fullName evidence="2">Uncharacterized protein</fullName>
    </submittedName>
</protein>
<feature type="compositionally biased region" description="Basic and acidic residues" evidence="1">
    <location>
        <begin position="136"/>
        <end position="145"/>
    </location>
</feature>
<reference evidence="2" key="2">
    <citation type="submission" date="2022-01" db="EMBL/GenBank/DDBJ databases">
        <authorList>
            <person name="Yamashiro T."/>
            <person name="Shiraishi A."/>
            <person name="Satake H."/>
            <person name="Nakayama K."/>
        </authorList>
    </citation>
    <scope>NUCLEOTIDE SEQUENCE</scope>
</reference>
<feature type="region of interest" description="Disordered" evidence="1">
    <location>
        <begin position="1"/>
        <end position="94"/>
    </location>
</feature>
<evidence type="ECO:0000313" key="3">
    <source>
        <dbReference type="Proteomes" id="UP001151760"/>
    </source>
</evidence>
<evidence type="ECO:0000256" key="1">
    <source>
        <dbReference type="SAM" id="MobiDB-lite"/>
    </source>
</evidence>
<proteinExistence type="predicted"/>
<name>A0ABQ4X6K0_9ASTR</name>
<feature type="compositionally biased region" description="Polar residues" evidence="1">
    <location>
        <begin position="79"/>
        <end position="89"/>
    </location>
</feature>
<dbReference type="Proteomes" id="UP001151760">
    <property type="component" value="Unassembled WGS sequence"/>
</dbReference>
<gene>
    <name evidence="2" type="ORF">Tco_0655635</name>
</gene>
<comment type="caution">
    <text evidence="2">The sequence shown here is derived from an EMBL/GenBank/DDBJ whole genome shotgun (WGS) entry which is preliminary data.</text>
</comment>
<reference evidence="2" key="1">
    <citation type="journal article" date="2022" name="Int. J. Mol. Sci.">
        <title>Draft Genome of Tanacetum Coccineum: Genomic Comparison of Closely Related Tanacetum-Family Plants.</title>
        <authorList>
            <person name="Yamashiro T."/>
            <person name="Shiraishi A."/>
            <person name="Nakayama K."/>
            <person name="Satake H."/>
        </authorList>
    </citation>
    <scope>NUCLEOTIDE SEQUENCE</scope>
</reference>